<dbReference type="EC" id="3.5.2.6" evidence="2"/>
<name>A0A5K1K2B4_9APHY</name>
<dbReference type="InterPro" id="IPR041078">
    <property type="entry name" value="Plavaka"/>
</dbReference>
<dbReference type="AlphaFoldDB" id="A0A5K1K2B4"/>
<keyword evidence="2" id="KW-0378">Hydrolase</keyword>
<dbReference type="Pfam" id="PF18759">
    <property type="entry name" value="Plavaka"/>
    <property type="match status" value="1"/>
</dbReference>
<protein>
    <submittedName>
        <fullName evidence="2">Beta-lactamase (EC)</fullName>
        <ecNumber evidence="2">3.5.2.6</ecNumber>
    </submittedName>
</protein>
<reference evidence="2" key="1">
    <citation type="submission" date="2019-10" db="EMBL/GenBank/DDBJ databases">
        <authorList>
            <person name="Nor Muhammad N."/>
        </authorList>
    </citation>
    <scope>NUCLEOTIDE SEQUENCE</scope>
</reference>
<sequence>MDLFAEPEPLPDHTFDSPTGDTTGNAAPIDASSSRNRVTVEEVPDEGDGLPQLPWIEDFLYPAAYVSDFVQTYFEGLHRRKEDTNQVPWFPFASEEEWELAQWLATSGLSQGAIDRFLKLRITRERTRLSFTSAYLFWKKIDSLPGGFGRWKVEVLEAEGDELDEEGKPKKETVELWMRDPVECIRELIGNPLLADALRYAPEHVYADEEGENRIYDNMWTGDWWWEQQLKLPSGATIAPVILASDKTTLSRMSGDKSAWPVYLTIGNIDKAVRRRPSMHATILLGYLPVPKLDCFSEKRRSLEGARLFHACMRTMLDSLVAAGRDGVEMVCADGRVRLVFPILAAYIADHPEQCLISGCRENYCPKCTVHPKERGEPTYAPLKDPTRVSSILDHVARGDETPSEFEEWGLKPIEPFWRDLPHCDIFRSLTPDIFHQLHKGLFKDHLVSWVTKAVPNGKDEIDRRFKAMTRHSGVRHFKNGISKVTQWTGNKYKNMERVFLGVVAGAAEKRVTHTVRAVLDYIHYSHYETHTDLSLDTLHSTWLGFHHHKSVFVDLGVRKDFNFPKGHSPEHYEPSIRAFGTADGYSTELPERLHIDYAKQAYGASNRQDTYIKQMAKWLDRQEAVHRFASYLQWSAPSRHQPLDDDSMDMVDKDEEDCGEDGEEEDGMLQAVVSLRRDGGHGTDAQPQHAPEDPYARDLTRRFGTEHLTFYLSTYLAKIAAGNPTRVRIAATPIYPHTRVAVYKQLKVHLPVLRQVDTNLSPIDTVHASPEHPGRWDTSPPVPPNMSTVLVREQPAISATASPHASSSGLEGLRVARVRAIFKLPTEIDAGGLGVFDPLAYVEWFTPFNVVDPDTVRDIVRTCHLIPYWGKHAN</sequence>
<evidence type="ECO:0000313" key="2">
    <source>
        <dbReference type="EMBL" id="VWO99818.1"/>
    </source>
</evidence>
<feature type="compositionally biased region" description="Polar residues" evidence="1">
    <location>
        <begin position="16"/>
        <end position="37"/>
    </location>
</feature>
<feature type="compositionally biased region" description="Acidic residues" evidence="1">
    <location>
        <begin position="645"/>
        <end position="666"/>
    </location>
</feature>
<dbReference type="EMBL" id="LR727929">
    <property type="protein sequence ID" value="VWO99818.1"/>
    <property type="molecule type" value="Genomic_DNA"/>
</dbReference>
<feature type="region of interest" description="Disordered" evidence="1">
    <location>
        <begin position="1"/>
        <end position="37"/>
    </location>
</feature>
<proteinExistence type="predicted"/>
<organism evidence="2">
    <name type="scientific">Ganoderma boninense</name>
    <dbReference type="NCBI Taxonomy" id="34458"/>
    <lineage>
        <taxon>Eukaryota</taxon>
        <taxon>Fungi</taxon>
        <taxon>Dikarya</taxon>
        <taxon>Basidiomycota</taxon>
        <taxon>Agaricomycotina</taxon>
        <taxon>Agaricomycetes</taxon>
        <taxon>Polyporales</taxon>
        <taxon>Polyporaceae</taxon>
        <taxon>Ganoderma</taxon>
    </lineage>
</organism>
<feature type="region of interest" description="Disordered" evidence="1">
    <location>
        <begin position="640"/>
        <end position="666"/>
    </location>
</feature>
<dbReference type="GO" id="GO:0008800">
    <property type="term" value="F:beta-lactamase activity"/>
    <property type="evidence" value="ECO:0007669"/>
    <property type="project" value="UniProtKB-EC"/>
</dbReference>
<accession>A0A5K1K2B4</accession>
<evidence type="ECO:0000256" key="1">
    <source>
        <dbReference type="SAM" id="MobiDB-lite"/>
    </source>
</evidence>
<gene>
    <name evidence="2" type="primary">Q0P7K6</name>
</gene>